<evidence type="ECO:0000313" key="4">
    <source>
        <dbReference type="Proteomes" id="UP000236447"/>
    </source>
</evidence>
<reference evidence="3 4" key="2">
    <citation type="journal article" date="2017" name="Genome Biol. Evol.">
        <title>Trajectories and Drivers of Genome Evolution in Surface-Associated Marine Phaeobacter.</title>
        <authorList>
            <person name="Freese H.M."/>
            <person name="Sikorski J."/>
            <person name="Bunk B."/>
            <person name="Scheuner C."/>
            <person name="Meier-Kolthoff J.P."/>
            <person name="Sproer C."/>
            <person name="Gram L."/>
            <person name="Overmann J."/>
        </authorList>
    </citation>
    <scope>NUCLEOTIDE SEQUENCE [LARGE SCALE GENOMIC DNA]</scope>
    <source>
        <strain evidence="3 4">P88</strain>
        <plasmid evidence="4">pp88_e</plasmid>
    </source>
</reference>
<proteinExistence type="predicted"/>
<dbReference type="Pfam" id="PF03428">
    <property type="entry name" value="RP-C"/>
    <property type="match status" value="1"/>
</dbReference>
<name>A0A2I7KGN3_9RHOB</name>
<accession>A0A2I7KGN3</accession>
<dbReference type="InterPro" id="IPR021760">
    <property type="entry name" value="RepC_C"/>
</dbReference>
<sequence>MRTEKICLQGRLASTHRGQQMNQTYFPVLPQGWERSQVEQLLIEIAPAIGLRARRLSALLYMMGYTKPSAWTSSEAEPVYFAPQTDTALALGKTERALRNDEHALEAVHGLIEKRVKANGSRSFYGKCGIVFSRLIDLVPDLIELRDRIRADRARVRELVQLRSSHLRSIKRRIEAASPQLAQTTDFWAATQAFEQWPHSSKLRAMPLDALEAHVLDCEALCGRFDELLQMCPDSSCRAEENFRSFIQEDTYESKSVNCNASNPTRTSANASDTDFISDGPDGPSHCNENKDEAADVAFKLRFQQSLNPKRFFDLAGPDMQIHIEARCADPTSISMHHIVDAAEMLKPHLGINHDAWVQACRAMGPEGAAICVLVIDANRDHPTSPVKNPGGALRAWTRRYETGDLNLVGSLIGLARRRGL</sequence>
<keyword evidence="3" id="KW-0614">Plasmid</keyword>
<dbReference type="Proteomes" id="UP000236447">
    <property type="component" value="Plasmid pP88_e"/>
</dbReference>
<evidence type="ECO:0000313" key="3">
    <source>
        <dbReference type="EMBL" id="AUR01760.1"/>
    </source>
</evidence>
<feature type="domain" description="Plasmid replication protein C N-terminal" evidence="1">
    <location>
        <begin position="19"/>
        <end position="177"/>
    </location>
</feature>
<dbReference type="Pfam" id="PF11800">
    <property type="entry name" value="RP-C_C"/>
    <property type="match status" value="1"/>
</dbReference>
<dbReference type="AlphaFoldDB" id="A0A2I7KGN3"/>
<protein>
    <submittedName>
        <fullName evidence="3">Plasmid replication protein RepC_soli-1a</fullName>
    </submittedName>
</protein>
<organism evidence="3 4">
    <name type="scientific">Phaeobacter inhibens</name>
    <dbReference type="NCBI Taxonomy" id="221822"/>
    <lineage>
        <taxon>Bacteria</taxon>
        <taxon>Pseudomonadati</taxon>
        <taxon>Pseudomonadota</taxon>
        <taxon>Alphaproteobacteria</taxon>
        <taxon>Rhodobacterales</taxon>
        <taxon>Roseobacteraceae</taxon>
        <taxon>Phaeobacter</taxon>
    </lineage>
</organism>
<evidence type="ECO:0000259" key="1">
    <source>
        <dbReference type="Pfam" id="PF03428"/>
    </source>
</evidence>
<dbReference type="InterPro" id="IPR005090">
    <property type="entry name" value="RepC_N"/>
</dbReference>
<gene>
    <name evidence="3" type="ORF">PhaeoP88_04448</name>
</gene>
<evidence type="ECO:0000259" key="2">
    <source>
        <dbReference type="Pfam" id="PF11800"/>
    </source>
</evidence>
<reference evidence="3 4" key="1">
    <citation type="journal article" date="2017" name="Front. Microbiol.">
        <title>Phaeobacter piscinae sp. nov., a species of the Roseobacter group and potential aquaculture probiont.</title>
        <authorList>
            <person name="Sonnenschein E.C."/>
            <person name="Phippen C.B.W."/>
            <person name="Nielsen K.F."/>
            <person name="Mateiu R.V."/>
            <person name="Melchiorsen J."/>
            <person name="Gram L."/>
            <person name="Overmann J."/>
            <person name="Freese H.M."/>
        </authorList>
    </citation>
    <scope>NUCLEOTIDE SEQUENCE [LARGE SCALE GENOMIC DNA]</scope>
    <source>
        <strain evidence="3 4">P88</strain>
        <plasmid evidence="4">pp88_e</plasmid>
    </source>
</reference>
<feature type="domain" description="Plasmid replication protein C C-terminal" evidence="2">
    <location>
        <begin position="333"/>
        <end position="417"/>
    </location>
</feature>
<geneLocation type="plasmid" evidence="4">
    <name>pp88_e</name>
</geneLocation>
<dbReference type="EMBL" id="CP010730">
    <property type="protein sequence ID" value="AUR01760.1"/>
    <property type="molecule type" value="Genomic_DNA"/>
</dbReference>